<proteinExistence type="predicted"/>
<dbReference type="PANTHER" id="PTHR23225">
    <property type="entry name" value="ZINC FINGER PROTEIN"/>
    <property type="match status" value="1"/>
</dbReference>
<evidence type="ECO:0008006" key="4">
    <source>
        <dbReference type="Google" id="ProtNLM"/>
    </source>
</evidence>
<feature type="compositionally biased region" description="Pro residues" evidence="1">
    <location>
        <begin position="80"/>
        <end position="89"/>
    </location>
</feature>
<feature type="compositionally biased region" description="Polar residues" evidence="1">
    <location>
        <begin position="631"/>
        <end position="640"/>
    </location>
</feature>
<dbReference type="GeneID" id="54558187"/>
<feature type="compositionally biased region" description="Polar residues" evidence="1">
    <location>
        <begin position="110"/>
        <end position="119"/>
    </location>
</feature>
<keyword evidence="3" id="KW-1185">Reference proteome</keyword>
<dbReference type="AlphaFoldDB" id="A0A6A6CU58"/>
<feature type="compositionally biased region" description="Low complexity" evidence="1">
    <location>
        <begin position="743"/>
        <end position="757"/>
    </location>
</feature>
<evidence type="ECO:0000256" key="1">
    <source>
        <dbReference type="SAM" id="MobiDB-lite"/>
    </source>
</evidence>
<feature type="compositionally biased region" description="Pro residues" evidence="1">
    <location>
        <begin position="469"/>
        <end position="487"/>
    </location>
</feature>
<dbReference type="GO" id="GO:0003700">
    <property type="term" value="F:DNA-binding transcription factor activity"/>
    <property type="evidence" value="ECO:0007669"/>
    <property type="project" value="InterPro"/>
</dbReference>
<name>A0A6A6CU58_ZASCE</name>
<reference evidence="2" key="1">
    <citation type="journal article" date="2020" name="Stud. Mycol.">
        <title>101 Dothideomycetes genomes: a test case for predicting lifestyles and emergence of pathogens.</title>
        <authorList>
            <person name="Haridas S."/>
            <person name="Albert R."/>
            <person name="Binder M."/>
            <person name="Bloem J."/>
            <person name="Labutti K."/>
            <person name="Salamov A."/>
            <person name="Andreopoulos B."/>
            <person name="Baker S."/>
            <person name="Barry K."/>
            <person name="Bills G."/>
            <person name="Bluhm B."/>
            <person name="Cannon C."/>
            <person name="Castanera R."/>
            <person name="Culley D."/>
            <person name="Daum C."/>
            <person name="Ezra D."/>
            <person name="Gonzalez J."/>
            <person name="Henrissat B."/>
            <person name="Kuo A."/>
            <person name="Liang C."/>
            <person name="Lipzen A."/>
            <person name="Lutzoni F."/>
            <person name="Magnuson J."/>
            <person name="Mondo S."/>
            <person name="Nolan M."/>
            <person name="Ohm R."/>
            <person name="Pangilinan J."/>
            <person name="Park H.-J."/>
            <person name="Ramirez L."/>
            <person name="Alfaro M."/>
            <person name="Sun H."/>
            <person name="Tritt A."/>
            <person name="Yoshinaga Y."/>
            <person name="Zwiers L.-H."/>
            <person name="Turgeon B."/>
            <person name="Goodwin S."/>
            <person name="Spatafora J."/>
            <person name="Crous P."/>
            <person name="Grigoriev I."/>
        </authorList>
    </citation>
    <scope>NUCLEOTIDE SEQUENCE</scope>
    <source>
        <strain evidence="2">ATCC 36951</strain>
    </source>
</reference>
<dbReference type="EMBL" id="ML993585">
    <property type="protein sequence ID" value="KAF2170575.1"/>
    <property type="molecule type" value="Genomic_DNA"/>
</dbReference>
<feature type="compositionally biased region" description="Basic residues" evidence="1">
    <location>
        <begin position="573"/>
        <end position="582"/>
    </location>
</feature>
<feature type="compositionally biased region" description="Acidic residues" evidence="1">
    <location>
        <begin position="615"/>
        <end position="629"/>
    </location>
</feature>
<feature type="compositionally biased region" description="Basic and acidic residues" evidence="1">
    <location>
        <begin position="18"/>
        <end position="29"/>
    </location>
</feature>
<feature type="region of interest" description="Disordered" evidence="1">
    <location>
        <begin position="683"/>
        <end position="774"/>
    </location>
</feature>
<feature type="compositionally biased region" description="Low complexity" evidence="1">
    <location>
        <begin position="458"/>
        <end position="468"/>
    </location>
</feature>
<evidence type="ECO:0000313" key="2">
    <source>
        <dbReference type="EMBL" id="KAF2170575.1"/>
    </source>
</evidence>
<gene>
    <name evidence="2" type="ORF">M409DRAFT_19393</name>
</gene>
<feature type="region of interest" description="Disordered" evidence="1">
    <location>
        <begin position="458"/>
        <end position="487"/>
    </location>
</feature>
<feature type="region of interest" description="Disordered" evidence="1">
    <location>
        <begin position="110"/>
        <end position="184"/>
    </location>
</feature>
<accession>A0A6A6CU58</accession>
<dbReference type="Gene3D" id="3.30.160.60">
    <property type="entry name" value="Classic Zinc Finger"/>
    <property type="match status" value="1"/>
</dbReference>
<feature type="region of interest" description="Disordered" evidence="1">
    <location>
        <begin position="263"/>
        <end position="282"/>
    </location>
</feature>
<dbReference type="OrthoDB" id="5388486at2759"/>
<feature type="compositionally biased region" description="Polar residues" evidence="1">
    <location>
        <begin position="510"/>
        <end position="519"/>
    </location>
</feature>
<dbReference type="InterPro" id="IPR039970">
    <property type="entry name" value="TF_Grauzone"/>
</dbReference>
<evidence type="ECO:0000313" key="3">
    <source>
        <dbReference type="Proteomes" id="UP000799537"/>
    </source>
</evidence>
<feature type="region of interest" description="Disordered" evidence="1">
    <location>
        <begin position="500"/>
        <end position="660"/>
    </location>
</feature>
<dbReference type="Proteomes" id="UP000799537">
    <property type="component" value="Unassembled WGS sequence"/>
</dbReference>
<protein>
    <recommendedName>
        <fullName evidence="4">C2H2-type domain-containing protein</fullName>
    </recommendedName>
</protein>
<dbReference type="RefSeq" id="XP_033671464.1">
    <property type="nucleotide sequence ID" value="XM_033804915.1"/>
</dbReference>
<organism evidence="2 3">
    <name type="scientific">Zasmidium cellare ATCC 36951</name>
    <dbReference type="NCBI Taxonomy" id="1080233"/>
    <lineage>
        <taxon>Eukaryota</taxon>
        <taxon>Fungi</taxon>
        <taxon>Dikarya</taxon>
        <taxon>Ascomycota</taxon>
        <taxon>Pezizomycotina</taxon>
        <taxon>Dothideomycetes</taxon>
        <taxon>Dothideomycetidae</taxon>
        <taxon>Mycosphaerellales</taxon>
        <taxon>Mycosphaerellaceae</taxon>
        <taxon>Zasmidium</taxon>
    </lineage>
</organism>
<dbReference type="PANTHER" id="PTHR23225:SF2">
    <property type="entry name" value="AT09679P-RELATED"/>
    <property type="match status" value="1"/>
</dbReference>
<feature type="compositionally biased region" description="Polar residues" evidence="1">
    <location>
        <begin position="158"/>
        <end position="184"/>
    </location>
</feature>
<feature type="region of interest" description="Disordered" evidence="1">
    <location>
        <begin position="1"/>
        <end position="98"/>
    </location>
</feature>
<sequence length="774" mass="83766">MRVDQLVTPDDSTAAPPPKDDRAAPRHEPAPAPPVTKHTNHHTHVFQLSGADPRGDRNGSKAFAHQPVHFGAYRSYTGPGAPPGPPPHSPSQYQGTQYTFQSIQNPPQHTYQFQQQNPAASPVIRRRRPQSARSLDSPDSPAKPAKRASTGQMPPANTFPSQDTNGANTTTDSSNVANGSTPNNNNVACSVVPGNRSFPCPLSIYGCTSTFGSKNEWKRHVNTQHMRMGFWRCDMCKNGDRKPNDFNRKDLFIQHVRRMHPLSATSPATAGLPAPSKSSKDGEDMQLLQTAAARCYKALRHPPEESCCLFCDRTFSGEGTWDDRMEHVGRHLELIRRANDQPPESKDWRADQPMEKWLASYQVIVPNGDGWILDDQQLTQKPPRRASSIAQLPKPVFQTGPHQGSPVAPQYAPATAPVSAAAPPSAPAPALPPLRVVPTPAKYQQAPAQPIQPIQPVQPVQPVQQQVQPAPPAQVQPAPPQAAPAPPKAEPLLQIKRVQPPAPAAAQPQSTPRGRQSSPDRLFSAFDEPGEQPVKSEQSSSASTSPGTNADSQAQTTGTDVTEATEIAVKPKVSTRSKGKRNAAKEQAEGGAEDEDPYLSLFQTIPKRKKGTAAGDDDDEEEAEPESFEDSNTIAGGSQRTSRKRQASPAPSSNSFCGSLKDRIYSGFQKAVLGMATSVSRLFVEPTDGQPGGVQRSTPVAKRTRTARAQEKAVNGEDDDETFEPVRKRQRRGRKDRGDSALRESSTSSLSMSTRSSGRVKDSVIEKGVISSRS</sequence>
<feature type="compositionally biased region" description="Polar residues" evidence="1">
    <location>
        <begin position="535"/>
        <end position="562"/>
    </location>
</feature>